<evidence type="ECO:0000256" key="2">
    <source>
        <dbReference type="ARBA" id="ARBA00009959"/>
    </source>
</evidence>
<dbReference type="PIRSF" id="PIRSF032582">
    <property type="entry name" value="Cas2"/>
    <property type="match status" value="1"/>
</dbReference>
<dbReference type="Proteomes" id="UP000287224">
    <property type="component" value="Unassembled WGS sequence"/>
</dbReference>
<dbReference type="OrthoDB" id="9798176at2"/>
<dbReference type="GO" id="GO:0051607">
    <property type="term" value="P:defense response to virus"/>
    <property type="evidence" value="ECO:0007669"/>
    <property type="project" value="UniProtKB-UniRule"/>
</dbReference>
<evidence type="ECO:0000313" key="12">
    <source>
        <dbReference type="Proteomes" id="UP000287224"/>
    </source>
</evidence>
<dbReference type="AlphaFoldDB" id="A0A401ZGX5"/>
<dbReference type="CDD" id="cd09725">
    <property type="entry name" value="Cas2_I_II_III"/>
    <property type="match status" value="1"/>
</dbReference>
<comment type="similarity">
    <text evidence="2 9 10">Belongs to the CRISPR-associated endoribonuclease Cas2 protein family.</text>
</comment>
<keyword evidence="12" id="KW-1185">Reference proteome</keyword>
<keyword evidence="5 9" id="KW-0255">Endonuclease</keyword>
<dbReference type="InterPro" id="IPR021127">
    <property type="entry name" value="CRISPR_associated_Cas2"/>
</dbReference>
<evidence type="ECO:0000256" key="10">
    <source>
        <dbReference type="PIRNR" id="PIRNR032582"/>
    </source>
</evidence>
<keyword evidence="8 9" id="KW-0051">Antiviral defense</keyword>
<dbReference type="PANTHER" id="PTHR34405:SF3">
    <property type="entry name" value="CRISPR-ASSOCIATED ENDORIBONUCLEASE CAS2 3"/>
    <property type="match status" value="1"/>
</dbReference>
<evidence type="ECO:0000256" key="9">
    <source>
        <dbReference type="HAMAP-Rule" id="MF_01471"/>
    </source>
</evidence>
<keyword evidence="4 9" id="KW-0479">Metal-binding</keyword>
<accession>A0A401ZGX5</accession>
<dbReference type="GO" id="GO:0016787">
    <property type="term" value="F:hydrolase activity"/>
    <property type="evidence" value="ECO:0007669"/>
    <property type="project" value="UniProtKB-KW"/>
</dbReference>
<dbReference type="GO" id="GO:0043571">
    <property type="term" value="P:maintenance of CRISPR repeat elements"/>
    <property type="evidence" value="ECO:0007669"/>
    <property type="project" value="UniProtKB-UniRule"/>
</dbReference>
<dbReference type="Pfam" id="PF09827">
    <property type="entry name" value="CRISPR_Cas2"/>
    <property type="match status" value="1"/>
</dbReference>
<feature type="binding site" evidence="9">
    <location>
        <position position="8"/>
    </location>
    <ligand>
        <name>Mg(2+)</name>
        <dbReference type="ChEBI" id="CHEBI:18420"/>
        <note>catalytic</note>
    </ligand>
</feature>
<comment type="caution">
    <text evidence="11">The sequence shown here is derived from an EMBL/GenBank/DDBJ whole genome shotgun (WGS) entry which is preliminary data.</text>
</comment>
<organism evidence="11 12">
    <name type="scientific">Dictyobacter aurantiacus</name>
    <dbReference type="NCBI Taxonomy" id="1936993"/>
    <lineage>
        <taxon>Bacteria</taxon>
        <taxon>Bacillati</taxon>
        <taxon>Chloroflexota</taxon>
        <taxon>Ktedonobacteria</taxon>
        <taxon>Ktedonobacterales</taxon>
        <taxon>Dictyobacteraceae</taxon>
        <taxon>Dictyobacter</taxon>
    </lineage>
</organism>
<dbReference type="NCBIfam" id="TIGR01573">
    <property type="entry name" value="cas2"/>
    <property type="match status" value="1"/>
</dbReference>
<gene>
    <name evidence="11" type="primary">cas2-1_1</name>
    <name evidence="9" type="synonym">cas2</name>
    <name evidence="11" type="ORF">KDAU_34730</name>
</gene>
<proteinExistence type="inferred from homology"/>
<dbReference type="SUPFAM" id="SSF143430">
    <property type="entry name" value="TTP0101/SSO1404-like"/>
    <property type="match status" value="1"/>
</dbReference>
<evidence type="ECO:0000313" key="11">
    <source>
        <dbReference type="EMBL" id="GCE06144.1"/>
    </source>
</evidence>
<comment type="subunit">
    <text evidence="9">Homodimer, forms a heterotetramer with a Cas1 homodimer.</text>
</comment>
<comment type="function">
    <text evidence="9">CRISPR (clustered regularly interspaced short palindromic repeat), is an adaptive immune system that provides protection against mobile genetic elements (viruses, transposable elements and conjugative plasmids). CRISPR clusters contain sequences complementary to antecedent mobile elements and target invading nucleic acids. CRISPR clusters are transcribed and processed into CRISPR RNA (crRNA). Functions as a ssRNA-specific endoribonuclease. Involved in the integration of spacer DNA into the CRISPR cassette.</text>
</comment>
<dbReference type="GO" id="GO:0004521">
    <property type="term" value="F:RNA endonuclease activity"/>
    <property type="evidence" value="ECO:0007669"/>
    <property type="project" value="UniProtKB-UniRule"/>
</dbReference>
<dbReference type="InterPro" id="IPR019199">
    <property type="entry name" value="Virulence_VapD/CRISPR_Cas2"/>
</dbReference>
<name>A0A401ZGX5_9CHLR</name>
<dbReference type="GO" id="GO:0046872">
    <property type="term" value="F:metal ion binding"/>
    <property type="evidence" value="ECO:0007669"/>
    <property type="project" value="UniProtKB-UniRule"/>
</dbReference>
<dbReference type="EC" id="3.1.-.-" evidence="9"/>
<protein>
    <recommendedName>
        <fullName evidence="9">CRISPR-associated endoribonuclease Cas2</fullName>
        <ecNumber evidence="9">3.1.-.-</ecNumber>
    </recommendedName>
</protein>
<comment type="cofactor">
    <cofactor evidence="1 9">
        <name>Mg(2+)</name>
        <dbReference type="ChEBI" id="CHEBI:18420"/>
    </cofactor>
</comment>
<evidence type="ECO:0000256" key="7">
    <source>
        <dbReference type="ARBA" id="ARBA00022842"/>
    </source>
</evidence>
<sequence length="96" mass="11399">MDILVAYDVCTETNEGKRRLRKVAEACLAYGQRVQKSVFECSLNEMQLEQLKQRLLQVMSETEDSLRIYRMTQVRSRYLWTFGNQHDVDYNAPLIY</sequence>
<evidence type="ECO:0000256" key="5">
    <source>
        <dbReference type="ARBA" id="ARBA00022759"/>
    </source>
</evidence>
<dbReference type="RefSeq" id="WP_126597113.1">
    <property type="nucleotide sequence ID" value="NZ_BIFQ01000001.1"/>
</dbReference>
<evidence type="ECO:0000256" key="1">
    <source>
        <dbReference type="ARBA" id="ARBA00001946"/>
    </source>
</evidence>
<keyword evidence="3 9" id="KW-0540">Nuclease</keyword>
<evidence type="ECO:0000256" key="3">
    <source>
        <dbReference type="ARBA" id="ARBA00022722"/>
    </source>
</evidence>
<reference evidence="12" key="1">
    <citation type="submission" date="2018-12" db="EMBL/GenBank/DDBJ databases">
        <title>Tengunoibacter tsumagoiensis gen. nov., sp. nov., Dictyobacter kobayashii sp. nov., D. alpinus sp. nov., and D. joshuensis sp. nov. and description of Dictyobacteraceae fam. nov. within the order Ktedonobacterales isolated from Tengu-no-mugimeshi.</title>
        <authorList>
            <person name="Wang C.M."/>
            <person name="Zheng Y."/>
            <person name="Sakai Y."/>
            <person name="Toyoda A."/>
            <person name="Minakuchi Y."/>
            <person name="Abe K."/>
            <person name="Yokota A."/>
            <person name="Yabe S."/>
        </authorList>
    </citation>
    <scope>NUCLEOTIDE SEQUENCE [LARGE SCALE GENOMIC DNA]</scope>
    <source>
        <strain evidence="12">S-27</strain>
    </source>
</reference>
<dbReference type="Gene3D" id="3.30.70.240">
    <property type="match status" value="1"/>
</dbReference>
<dbReference type="EMBL" id="BIFQ01000001">
    <property type="protein sequence ID" value="GCE06144.1"/>
    <property type="molecule type" value="Genomic_DNA"/>
</dbReference>
<evidence type="ECO:0000256" key="6">
    <source>
        <dbReference type="ARBA" id="ARBA00022801"/>
    </source>
</evidence>
<keyword evidence="7 9" id="KW-0460">Magnesium</keyword>
<dbReference type="HAMAP" id="MF_01471">
    <property type="entry name" value="Cas2"/>
    <property type="match status" value="1"/>
</dbReference>
<evidence type="ECO:0000256" key="8">
    <source>
        <dbReference type="ARBA" id="ARBA00023118"/>
    </source>
</evidence>
<dbReference type="PANTHER" id="PTHR34405">
    <property type="entry name" value="CRISPR-ASSOCIATED ENDORIBONUCLEASE CAS2"/>
    <property type="match status" value="1"/>
</dbReference>
<evidence type="ECO:0000256" key="4">
    <source>
        <dbReference type="ARBA" id="ARBA00022723"/>
    </source>
</evidence>
<keyword evidence="6 9" id="KW-0378">Hydrolase</keyword>